<feature type="compositionally biased region" description="Low complexity" evidence="1">
    <location>
        <begin position="118"/>
        <end position="143"/>
    </location>
</feature>
<reference evidence="2" key="1">
    <citation type="journal article" date="2020" name="MBio">
        <title>A New Family of DNA Viruses Causing Disease in Crustaceans from Diverse Aquatic Biomes.</title>
        <authorList>
            <person name="Subramaniam K."/>
            <person name="Behringer D.C."/>
            <person name="Bojko J."/>
            <person name="Yutin N."/>
            <person name="Clark A.S."/>
            <person name="Bateman K.S."/>
            <person name="van Aerle R."/>
            <person name="Bass D."/>
            <person name="Kerr R.C."/>
            <person name="Koonin E.V."/>
            <person name="Stentiford G.D."/>
            <person name="Waltzek T.B."/>
        </authorList>
    </citation>
    <scope>NUCLEOTIDE SEQUENCE</scope>
</reference>
<evidence type="ECO:0000256" key="1">
    <source>
        <dbReference type="SAM" id="MobiDB-lite"/>
    </source>
</evidence>
<sequence>MLYATVRDRTQLHGITNQSHLHLFAHENGMYGTLSDITVPPRTKMLFYETEELLNKGYEVVYPKVLYEGFYPNCKIVLRQFIPTAVNIENQLPMYNCIRLHCEKTSDVLIKHVSVPAQQQQQRQQRRQSSPPAEEATSSSSSSRMTPALTF</sequence>
<accession>A0A6G9HF06</accession>
<proteinExistence type="predicted"/>
<feature type="region of interest" description="Disordered" evidence="1">
    <location>
        <begin position="115"/>
        <end position="151"/>
    </location>
</feature>
<evidence type="ECO:0000313" key="2">
    <source>
        <dbReference type="EMBL" id="QIQ08647.1"/>
    </source>
</evidence>
<protein>
    <submittedName>
        <fullName evidence="2">Uncharacterized protein</fullName>
    </submittedName>
</protein>
<dbReference type="EMBL" id="MN604017">
    <property type="protein sequence ID" value="QIQ08647.1"/>
    <property type="molecule type" value="Genomic_DNA"/>
</dbReference>
<organism evidence="2">
    <name type="scientific">Panulirus argus virus 1</name>
    <dbReference type="NCBI Taxonomy" id="380624"/>
    <lineage>
        <taxon>Viruses</taxon>
    </lineage>
</organism>
<name>A0A6G9HF06_9VIRU</name>
<gene>
    <name evidence="2" type="primary">ORF31</name>
</gene>